<dbReference type="EMBL" id="DWYG01000073">
    <property type="protein sequence ID" value="HJB41832.1"/>
    <property type="molecule type" value="Genomic_DNA"/>
</dbReference>
<proteinExistence type="predicted"/>
<feature type="domain" description="HTH cro/C1-type" evidence="2">
    <location>
        <begin position="7"/>
        <end position="61"/>
    </location>
</feature>
<dbReference type="GO" id="GO:0003677">
    <property type="term" value="F:DNA binding"/>
    <property type="evidence" value="ECO:0007669"/>
    <property type="project" value="UniProtKB-KW"/>
</dbReference>
<reference evidence="3" key="1">
    <citation type="journal article" date="2021" name="PeerJ">
        <title>Extensive microbial diversity within the chicken gut microbiome revealed by metagenomics and culture.</title>
        <authorList>
            <person name="Gilroy R."/>
            <person name="Ravi A."/>
            <person name="Getino M."/>
            <person name="Pursley I."/>
            <person name="Horton D.L."/>
            <person name="Alikhan N.F."/>
            <person name="Baker D."/>
            <person name="Gharbi K."/>
            <person name="Hall N."/>
            <person name="Watson M."/>
            <person name="Adriaenssens E.M."/>
            <person name="Foster-Nyarko E."/>
            <person name="Jarju S."/>
            <person name="Secka A."/>
            <person name="Antonio M."/>
            <person name="Oren A."/>
            <person name="Chaudhuri R.R."/>
            <person name="La Ragione R."/>
            <person name="Hildebrand F."/>
            <person name="Pallen M.J."/>
        </authorList>
    </citation>
    <scope>NUCLEOTIDE SEQUENCE</scope>
    <source>
        <strain evidence="3">ChiBcec8-13705</strain>
    </source>
</reference>
<dbReference type="Proteomes" id="UP000886803">
    <property type="component" value="Unassembled WGS sequence"/>
</dbReference>
<name>A0A9D2M687_9FIRM</name>
<dbReference type="SMART" id="SM00530">
    <property type="entry name" value="HTH_XRE"/>
    <property type="match status" value="1"/>
</dbReference>
<dbReference type="CDD" id="cd00093">
    <property type="entry name" value="HTH_XRE"/>
    <property type="match status" value="1"/>
</dbReference>
<accession>A0A9D2M687</accession>
<dbReference type="SUPFAM" id="SSF47413">
    <property type="entry name" value="lambda repressor-like DNA-binding domains"/>
    <property type="match status" value="1"/>
</dbReference>
<evidence type="ECO:0000313" key="3">
    <source>
        <dbReference type="EMBL" id="HJB41832.1"/>
    </source>
</evidence>
<dbReference type="InterPro" id="IPR010982">
    <property type="entry name" value="Lambda_DNA-bd_dom_sf"/>
</dbReference>
<dbReference type="PROSITE" id="PS50943">
    <property type="entry name" value="HTH_CROC1"/>
    <property type="match status" value="1"/>
</dbReference>
<comment type="caution">
    <text evidence="3">The sequence shown here is derived from an EMBL/GenBank/DDBJ whole genome shotgun (WGS) entry which is preliminary data.</text>
</comment>
<evidence type="ECO:0000259" key="2">
    <source>
        <dbReference type="PROSITE" id="PS50943"/>
    </source>
</evidence>
<evidence type="ECO:0000256" key="1">
    <source>
        <dbReference type="ARBA" id="ARBA00023125"/>
    </source>
</evidence>
<dbReference type="InterPro" id="IPR001387">
    <property type="entry name" value="Cro/C1-type_HTH"/>
</dbReference>
<organism evidence="3 4">
    <name type="scientific">Candidatus Gemmiger avicola</name>
    <dbReference type="NCBI Taxonomy" id="2838605"/>
    <lineage>
        <taxon>Bacteria</taxon>
        <taxon>Bacillati</taxon>
        <taxon>Bacillota</taxon>
        <taxon>Clostridia</taxon>
        <taxon>Eubacteriales</taxon>
        <taxon>Gemmiger</taxon>
    </lineage>
</organism>
<dbReference type="PANTHER" id="PTHR46558">
    <property type="entry name" value="TRACRIPTIONAL REGULATORY PROTEIN-RELATED-RELATED"/>
    <property type="match status" value="1"/>
</dbReference>
<dbReference type="AlphaFoldDB" id="A0A9D2M687"/>
<protein>
    <submittedName>
        <fullName evidence="3">Helix-turn-helix domain-containing protein</fullName>
    </submittedName>
</protein>
<gene>
    <name evidence="3" type="ORF">H9945_04970</name>
</gene>
<dbReference type="PANTHER" id="PTHR46558:SF11">
    <property type="entry name" value="HTH-TYPE TRANSCRIPTIONAL REGULATOR XRE"/>
    <property type="match status" value="1"/>
</dbReference>
<sequence length="143" mass="15778">MTTAERIKAARKKAGLTQKQLADKLGISFQTIAQWETGSRKPKIDTLRRIASALEVNIAELDESLVVDLGTDIMYRNPDGTSVTASYNTPAGAALDLLMILGPDRLRQMRDSTAKLNEVGKDTAVQRVDELTEVEKYRQNDNG</sequence>
<keyword evidence="1" id="KW-0238">DNA-binding</keyword>
<dbReference type="Pfam" id="PF01381">
    <property type="entry name" value="HTH_3"/>
    <property type="match status" value="1"/>
</dbReference>
<reference evidence="3" key="2">
    <citation type="submission" date="2021-04" db="EMBL/GenBank/DDBJ databases">
        <authorList>
            <person name="Gilroy R."/>
        </authorList>
    </citation>
    <scope>NUCLEOTIDE SEQUENCE</scope>
    <source>
        <strain evidence="3">ChiBcec8-13705</strain>
    </source>
</reference>
<evidence type="ECO:0000313" key="4">
    <source>
        <dbReference type="Proteomes" id="UP000886803"/>
    </source>
</evidence>
<dbReference type="Gene3D" id="1.10.260.40">
    <property type="entry name" value="lambda repressor-like DNA-binding domains"/>
    <property type="match status" value="1"/>
</dbReference>